<feature type="domain" description="Sm" evidence="11">
    <location>
        <begin position="40"/>
        <end position="108"/>
    </location>
</feature>
<evidence type="ECO:0000256" key="2">
    <source>
        <dbReference type="ARBA" id="ARBA00022553"/>
    </source>
</evidence>
<comment type="subunit">
    <text evidence="8">Interacts with SLBP; interaction with SLBP occurs when histone mRNA is being rapidly degraded during the S phase. LSm subunits form a heteromer with a donut shape.</text>
</comment>
<dbReference type="PANTHER" id="PTHR15588:SF8">
    <property type="entry name" value="U6 SNRNA-ASSOCIATED SM-LIKE PROTEIN LSM1"/>
    <property type="match status" value="1"/>
</dbReference>
<sequence>MQNLSLNDMSEGQHPGMLLPMQMGPPPVAQLPPQMFTTAAQLLDLTDKKLMVALRDGKTLFGILRAWDQFGNLMMQDTLERIYIKNIFADIPRGIFVIRGENVEMIGEIDLDKEDDIPAGYTQEDAETVHAMFMEEDKKKKKREKEKKKALAKYGFEGDLDLAAQ</sequence>
<keyword evidence="2" id="KW-0597">Phosphoprotein</keyword>
<dbReference type="GO" id="GO:1990904">
    <property type="term" value="C:ribonucleoprotein complex"/>
    <property type="evidence" value="ECO:0007669"/>
    <property type="project" value="UniProtKB-KW"/>
</dbReference>
<dbReference type="GO" id="GO:0000290">
    <property type="term" value="P:deadenylation-dependent decapping of nuclear-transcribed mRNA"/>
    <property type="evidence" value="ECO:0007669"/>
    <property type="project" value="TreeGrafter"/>
</dbReference>
<evidence type="ECO:0000256" key="5">
    <source>
        <dbReference type="ARBA" id="ARBA00023187"/>
    </source>
</evidence>
<keyword evidence="3 10" id="KW-0507">mRNA processing</keyword>
<keyword evidence="4 10" id="KW-0694">RNA-binding</keyword>
<evidence type="ECO:0000256" key="6">
    <source>
        <dbReference type="ARBA" id="ARBA00023274"/>
    </source>
</evidence>
<dbReference type="GO" id="GO:0006397">
    <property type="term" value="P:mRNA processing"/>
    <property type="evidence" value="ECO:0007669"/>
    <property type="project" value="UniProtKB-UniRule"/>
</dbReference>
<evidence type="ECO:0000313" key="12">
    <source>
        <dbReference type="EMBL" id="TID24059.1"/>
    </source>
</evidence>
<accession>A0A4Z1PAD4</accession>
<reference evidence="12 13" key="1">
    <citation type="submission" date="2019-04" db="EMBL/GenBank/DDBJ databases">
        <title>High contiguity whole genome sequence and gene annotation resource for two Venturia nashicola isolates.</title>
        <authorList>
            <person name="Prokchorchik M."/>
            <person name="Won K."/>
            <person name="Lee Y."/>
            <person name="Choi E.D."/>
            <person name="Segonzac C."/>
            <person name="Sohn K.H."/>
        </authorList>
    </citation>
    <scope>NUCLEOTIDE SEQUENCE [LARGE SCALE GENOMIC DNA]</scope>
    <source>
        <strain evidence="12 13">PRI2</strain>
    </source>
</reference>
<dbReference type="GO" id="GO:0008380">
    <property type="term" value="P:RNA splicing"/>
    <property type="evidence" value="ECO:0007669"/>
    <property type="project" value="UniProtKB-KW"/>
</dbReference>
<dbReference type="InterPro" id="IPR010920">
    <property type="entry name" value="LSM_dom_sf"/>
</dbReference>
<dbReference type="InterPro" id="IPR044642">
    <property type="entry name" value="PTHR15588"/>
</dbReference>
<dbReference type="GO" id="GO:0000932">
    <property type="term" value="C:P-body"/>
    <property type="evidence" value="ECO:0007669"/>
    <property type="project" value="UniProtKB-SubCell"/>
</dbReference>
<keyword evidence="13" id="KW-1185">Reference proteome</keyword>
<dbReference type="FunFam" id="2.30.30.100:FF:000021">
    <property type="entry name" value="U6 snRNA-associated Sm-like protein LSm1"/>
    <property type="match status" value="1"/>
</dbReference>
<organism evidence="12 13">
    <name type="scientific">Venturia nashicola</name>
    <dbReference type="NCBI Taxonomy" id="86259"/>
    <lineage>
        <taxon>Eukaryota</taxon>
        <taxon>Fungi</taxon>
        <taxon>Dikarya</taxon>
        <taxon>Ascomycota</taxon>
        <taxon>Pezizomycotina</taxon>
        <taxon>Dothideomycetes</taxon>
        <taxon>Pleosporomycetidae</taxon>
        <taxon>Venturiales</taxon>
        <taxon>Venturiaceae</taxon>
        <taxon>Venturia</taxon>
    </lineage>
</organism>
<dbReference type="GO" id="GO:0003729">
    <property type="term" value="F:mRNA binding"/>
    <property type="evidence" value="ECO:0007669"/>
    <property type="project" value="TreeGrafter"/>
</dbReference>
<evidence type="ECO:0000256" key="4">
    <source>
        <dbReference type="ARBA" id="ARBA00022884"/>
    </source>
</evidence>
<dbReference type="InterPro" id="IPR034104">
    <property type="entry name" value="Lsm1"/>
</dbReference>
<keyword evidence="5" id="KW-0508">mRNA splicing</keyword>
<comment type="function">
    <text evidence="10">Component of the cytoplasmic LSM1-LSM7 complex which is involved in mRNA degradation.</text>
</comment>
<dbReference type="EMBL" id="SNSC02000005">
    <property type="protein sequence ID" value="TID24059.1"/>
    <property type="molecule type" value="Genomic_DNA"/>
</dbReference>
<evidence type="ECO:0000256" key="7">
    <source>
        <dbReference type="ARBA" id="ARBA00056858"/>
    </source>
</evidence>
<evidence type="ECO:0000313" key="13">
    <source>
        <dbReference type="Proteomes" id="UP000298493"/>
    </source>
</evidence>
<dbReference type="Gene3D" id="2.30.30.100">
    <property type="match status" value="1"/>
</dbReference>
<dbReference type="GO" id="GO:1990726">
    <property type="term" value="C:Lsm1-7-Pat1 complex"/>
    <property type="evidence" value="ECO:0007669"/>
    <property type="project" value="TreeGrafter"/>
</dbReference>
<evidence type="ECO:0000256" key="3">
    <source>
        <dbReference type="ARBA" id="ARBA00022664"/>
    </source>
</evidence>
<dbReference type="SMART" id="SM00651">
    <property type="entry name" value="Sm"/>
    <property type="match status" value="1"/>
</dbReference>
<dbReference type="SUPFAM" id="SSF50182">
    <property type="entry name" value="Sm-like ribonucleoproteins"/>
    <property type="match status" value="1"/>
</dbReference>
<dbReference type="AlphaFoldDB" id="A0A4Z1PAD4"/>
<evidence type="ECO:0000256" key="8">
    <source>
        <dbReference type="ARBA" id="ARBA00062159"/>
    </source>
</evidence>
<protein>
    <recommendedName>
        <fullName evidence="9 10">U6 snRNA-associated Sm-like protein LSm1</fullName>
    </recommendedName>
</protein>
<comment type="function">
    <text evidence="7">Plays a role in the degradation of histone mRNAs, the only eukaryotic mRNAs that are not polyadenylated. Probably also part of an LSm subunits-containing complex involved in the general process of mRNA degradation.</text>
</comment>
<comment type="similarity">
    <text evidence="10">Belongs to the snRNP Sm proteins family.</text>
</comment>
<dbReference type="InterPro" id="IPR001163">
    <property type="entry name" value="Sm_dom_euk/arc"/>
</dbReference>
<dbReference type="Pfam" id="PF01423">
    <property type="entry name" value="LSM"/>
    <property type="match status" value="1"/>
</dbReference>
<dbReference type="CDD" id="cd01728">
    <property type="entry name" value="LSm1"/>
    <property type="match status" value="1"/>
</dbReference>
<name>A0A4Z1PAD4_9PEZI</name>
<keyword evidence="6 10" id="KW-0687">Ribonucleoprotein</keyword>
<evidence type="ECO:0000256" key="1">
    <source>
        <dbReference type="ARBA" id="ARBA00022490"/>
    </source>
</evidence>
<evidence type="ECO:0000256" key="9">
    <source>
        <dbReference type="ARBA" id="ARBA00067756"/>
    </source>
</evidence>
<evidence type="ECO:0000259" key="11">
    <source>
        <dbReference type="SMART" id="SM00651"/>
    </source>
</evidence>
<dbReference type="STRING" id="86259.A0A4Z1PAD4"/>
<gene>
    <name evidence="10" type="primary">LSM1</name>
    <name evidence="12" type="ORF">E6O75_ATG02424</name>
</gene>
<proteinExistence type="inferred from homology"/>
<dbReference type="PANTHER" id="PTHR15588">
    <property type="entry name" value="LSM1"/>
    <property type="match status" value="1"/>
</dbReference>
<dbReference type="Proteomes" id="UP000298493">
    <property type="component" value="Unassembled WGS sequence"/>
</dbReference>
<dbReference type="OrthoDB" id="10263346at2759"/>
<keyword evidence="1 10" id="KW-0963">Cytoplasm</keyword>
<comment type="caution">
    <text evidence="12">The sequence shown here is derived from an EMBL/GenBank/DDBJ whole genome shotgun (WGS) entry which is preliminary data.</text>
</comment>
<comment type="subunit">
    <text evidence="10">Component of the heptameric LSM1-LSM7 complex that forms a seven-membered ring structure with a donut shape.</text>
</comment>
<evidence type="ECO:0000256" key="10">
    <source>
        <dbReference type="RuleBase" id="RU365047"/>
    </source>
</evidence>
<comment type="subcellular location">
    <subcellularLocation>
        <location evidence="10">Cytoplasm</location>
    </subcellularLocation>
    <subcellularLocation>
        <location evidence="10">Cytoplasm</location>
        <location evidence="10">P-body</location>
    </subcellularLocation>
</comment>